<dbReference type="Pfam" id="PF00789">
    <property type="entry name" value="UBX"/>
    <property type="match status" value="1"/>
</dbReference>
<feature type="region of interest" description="Disordered" evidence="1">
    <location>
        <begin position="175"/>
        <end position="194"/>
    </location>
</feature>
<proteinExistence type="predicted"/>
<protein>
    <submittedName>
        <fullName evidence="3">Uas</fullName>
    </submittedName>
</protein>
<dbReference type="PANTHER" id="PTHR23322:SF6">
    <property type="entry name" value="UBX DOMAIN-CONTAINING PROTEIN 7"/>
    <property type="match status" value="1"/>
</dbReference>
<feature type="compositionally biased region" description="Low complexity" evidence="1">
    <location>
        <begin position="63"/>
        <end position="86"/>
    </location>
</feature>
<feature type="compositionally biased region" description="Gly residues" evidence="1">
    <location>
        <begin position="497"/>
        <end position="506"/>
    </location>
</feature>
<dbReference type="Proteomes" id="UP000076874">
    <property type="component" value="Unassembled WGS sequence"/>
</dbReference>
<dbReference type="InterPro" id="IPR050730">
    <property type="entry name" value="UBX_domain-protein"/>
</dbReference>
<dbReference type="OrthoDB" id="270602at2759"/>
<dbReference type="Pfam" id="PF13899">
    <property type="entry name" value="Thioredoxin_7"/>
    <property type="match status" value="1"/>
</dbReference>
<dbReference type="SMART" id="SM00594">
    <property type="entry name" value="UAS"/>
    <property type="match status" value="1"/>
</dbReference>
<sequence length="620" mass="66236">MDDDLVTNLMAVTGTSGQVARQLLEMANGDLSQAAVLFYDTDMAETLARQSTATAPAIAANTATSSTAPFSSTTTSTTAGAVSGSRSRSHQRSGRSTAAVIGHEDDEGIIHLDSDDEAGGADFEEIDEDDEDPFDNARDSQMTDAAAAVTVARTAQEEEDEAMAKRLQEEMYAETAGGGSVGGGGAASTTDGIRAPMGRTTEVLVEPSYGGLGGGAGIGGVGGYSDFGETSLFEQMRRRRRARGPANPFDQVWDEEEGGVGGSSSRSSSTAPQQVTARQARLADLFRPPYELIEHLSWDEARTVGKTEKRWILANIQDMSDFACQALNRDVWKDEAVKQLVKENFVFLQYNKDDPAAESYIQYYLPGGQHENPDNYPHVAVIDPRTGEQVKVWSGRPFPSALDFHAQLAEFLDRYSLDASKKNPVQRTKPPAPSKDVDRMTEEEMLEMALKNSLETAGVSAEGGGRGDGSGGDGSSSSTMSRRSVRDPDELTTVPGTPGGAAGAAGAGEEEDDESAASAAAFARISSDRSHTEPAANVDPSSTTRIQFRHPAGRVIRRFVVDDPVVRLYEWLKADPLEGKSGVAFELKAMPQGHDLLEDLDKTIGEAGLKQATVMIEFLD</sequence>
<dbReference type="InterPro" id="IPR009060">
    <property type="entry name" value="UBA-like_sf"/>
</dbReference>
<keyword evidence="4" id="KW-1185">Reference proteome</keyword>
<dbReference type="InterPro" id="IPR029071">
    <property type="entry name" value="Ubiquitin-like_domsf"/>
</dbReference>
<evidence type="ECO:0000256" key="1">
    <source>
        <dbReference type="SAM" id="MobiDB-lite"/>
    </source>
</evidence>
<dbReference type="SUPFAM" id="SSF46934">
    <property type="entry name" value="UBA-like"/>
    <property type="match status" value="1"/>
</dbReference>
<feature type="region of interest" description="Disordered" evidence="1">
    <location>
        <begin position="239"/>
        <end position="275"/>
    </location>
</feature>
<dbReference type="PANTHER" id="PTHR23322">
    <property type="entry name" value="FAS-ASSOCIATED PROTEIN"/>
    <property type="match status" value="1"/>
</dbReference>
<dbReference type="EMBL" id="AZHD01000026">
    <property type="protein sequence ID" value="OAA53926.1"/>
    <property type="molecule type" value="Genomic_DNA"/>
</dbReference>
<dbReference type="SUPFAM" id="SSF54236">
    <property type="entry name" value="Ubiquitin-like"/>
    <property type="match status" value="1"/>
</dbReference>
<dbReference type="InterPro" id="IPR006577">
    <property type="entry name" value="UAS"/>
</dbReference>
<feature type="compositionally biased region" description="Acidic residues" evidence="1">
    <location>
        <begin position="114"/>
        <end position="133"/>
    </location>
</feature>
<feature type="domain" description="UBX" evidence="2">
    <location>
        <begin position="539"/>
        <end position="617"/>
    </location>
</feature>
<dbReference type="InterPro" id="IPR001012">
    <property type="entry name" value="UBX_dom"/>
</dbReference>
<feature type="compositionally biased region" description="Gly residues" evidence="1">
    <location>
        <begin position="176"/>
        <end position="186"/>
    </location>
</feature>
<accession>A0A167M4U6</accession>
<dbReference type="GO" id="GO:0043161">
    <property type="term" value="P:proteasome-mediated ubiquitin-dependent protein catabolic process"/>
    <property type="evidence" value="ECO:0007669"/>
    <property type="project" value="TreeGrafter"/>
</dbReference>
<organism evidence="3 4">
    <name type="scientific">Niveomyces insectorum RCEF 264</name>
    <dbReference type="NCBI Taxonomy" id="1081102"/>
    <lineage>
        <taxon>Eukaryota</taxon>
        <taxon>Fungi</taxon>
        <taxon>Dikarya</taxon>
        <taxon>Ascomycota</taxon>
        <taxon>Pezizomycotina</taxon>
        <taxon>Sordariomycetes</taxon>
        <taxon>Hypocreomycetidae</taxon>
        <taxon>Hypocreales</taxon>
        <taxon>Cordycipitaceae</taxon>
        <taxon>Niveomyces</taxon>
    </lineage>
</organism>
<dbReference type="STRING" id="1081102.A0A167M4U6"/>
<dbReference type="SUPFAM" id="SSF52833">
    <property type="entry name" value="Thioredoxin-like"/>
    <property type="match status" value="1"/>
</dbReference>
<evidence type="ECO:0000259" key="2">
    <source>
        <dbReference type="PROSITE" id="PS50033"/>
    </source>
</evidence>
<dbReference type="CDD" id="cd01767">
    <property type="entry name" value="UBX"/>
    <property type="match status" value="1"/>
</dbReference>
<dbReference type="AlphaFoldDB" id="A0A167M4U6"/>
<dbReference type="Gene3D" id="3.10.20.90">
    <property type="entry name" value="Phosphatidylinositol 3-kinase Catalytic Subunit, Chain A, domain 1"/>
    <property type="match status" value="1"/>
</dbReference>
<evidence type="ECO:0000313" key="3">
    <source>
        <dbReference type="EMBL" id="OAA53926.1"/>
    </source>
</evidence>
<reference evidence="3 4" key="1">
    <citation type="journal article" date="2016" name="Genome Biol. Evol.">
        <title>Divergent and convergent evolution of fungal pathogenicity.</title>
        <authorList>
            <person name="Shang Y."/>
            <person name="Xiao G."/>
            <person name="Zheng P."/>
            <person name="Cen K."/>
            <person name="Zhan S."/>
            <person name="Wang C."/>
        </authorList>
    </citation>
    <scope>NUCLEOTIDE SEQUENCE [LARGE SCALE GENOMIC DNA]</scope>
    <source>
        <strain evidence="3 4">RCEF 264</strain>
    </source>
</reference>
<feature type="region of interest" description="Disordered" evidence="1">
    <location>
        <begin position="63"/>
        <end position="133"/>
    </location>
</feature>
<dbReference type="GO" id="GO:0005634">
    <property type="term" value="C:nucleus"/>
    <property type="evidence" value="ECO:0007669"/>
    <property type="project" value="TreeGrafter"/>
</dbReference>
<dbReference type="Gene3D" id="1.10.8.10">
    <property type="entry name" value="DNA helicase RuvA subunit, C-terminal domain"/>
    <property type="match status" value="1"/>
</dbReference>
<dbReference type="GO" id="GO:0043130">
    <property type="term" value="F:ubiquitin binding"/>
    <property type="evidence" value="ECO:0007669"/>
    <property type="project" value="TreeGrafter"/>
</dbReference>
<dbReference type="Gene3D" id="3.40.30.10">
    <property type="entry name" value="Glutaredoxin"/>
    <property type="match status" value="1"/>
</dbReference>
<evidence type="ECO:0000313" key="4">
    <source>
        <dbReference type="Proteomes" id="UP000076874"/>
    </source>
</evidence>
<feature type="region of interest" description="Disordered" evidence="1">
    <location>
        <begin position="456"/>
        <end position="544"/>
    </location>
</feature>
<dbReference type="InterPro" id="IPR036249">
    <property type="entry name" value="Thioredoxin-like_sf"/>
</dbReference>
<gene>
    <name evidence="3" type="ORF">SPI_09133</name>
</gene>
<comment type="caution">
    <text evidence="3">The sequence shown here is derived from an EMBL/GenBank/DDBJ whole genome shotgun (WGS) entry which is preliminary data.</text>
</comment>
<name>A0A167M4U6_9HYPO</name>
<dbReference type="PROSITE" id="PS50033">
    <property type="entry name" value="UBX"/>
    <property type="match status" value="1"/>
</dbReference>
<dbReference type="CDD" id="cd14348">
    <property type="entry name" value="UBA_p47"/>
    <property type="match status" value="1"/>
</dbReference>
<dbReference type="CDD" id="cd02958">
    <property type="entry name" value="UAS"/>
    <property type="match status" value="1"/>
</dbReference>
<feature type="compositionally biased region" description="Gly residues" evidence="1">
    <location>
        <begin position="461"/>
        <end position="474"/>
    </location>
</feature>
<dbReference type="Pfam" id="PF14555">
    <property type="entry name" value="UBA_4"/>
    <property type="match status" value="1"/>
</dbReference>